<dbReference type="EMBL" id="JACASE010000011">
    <property type="protein sequence ID" value="KAF6427828.1"/>
    <property type="molecule type" value="Genomic_DNA"/>
</dbReference>
<accession>A0A7J8DX95</accession>
<sequence>MEHKPLLTSMRFSVKHLGVLCFFRSFSRLNIPNISIFLVEMVSCPITSLMTSLWTHFPFSVSLRTLLHLRCDRPRNRVQEVTFAAGWHAGELAKATAHQLSCRPWRPRPGSSSLDAAFQGAYVSIKKKFYSFLQLIMIFTHLC</sequence>
<comment type="caution">
    <text evidence="1">The sequence shown here is derived from an EMBL/GenBank/DDBJ whole genome shotgun (WGS) entry which is preliminary data.</text>
</comment>
<organism evidence="1 2">
    <name type="scientific">Rousettus aegyptiacus</name>
    <name type="common">Egyptian fruit bat</name>
    <name type="synonym">Pteropus aegyptiacus</name>
    <dbReference type="NCBI Taxonomy" id="9407"/>
    <lineage>
        <taxon>Eukaryota</taxon>
        <taxon>Metazoa</taxon>
        <taxon>Chordata</taxon>
        <taxon>Craniata</taxon>
        <taxon>Vertebrata</taxon>
        <taxon>Euteleostomi</taxon>
        <taxon>Mammalia</taxon>
        <taxon>Eutheria</taxon>
        <taxon>Laurasiatheria</taxon>
        <taxon>Chiroptera</taxon>
        <taxon>Yinpterochiroptera</taxon>
        <taxon>Pteropodoidea</taxon>
        <taxon>Pteropodidae</taxon>
        <taxon>Rousettinae</taxon>
        <taxon>Rousettus</taxon>
    </lineage>
</organism>
<evidence type="ECO:0000313" key="1">
    <source>
        <dbReference type="EMBL" id="KAF6427828.1"/>
    </source>
</evidence>
<proteinExistence type="predicted"/>
<reference evidence="1 2" key="1">
    <citation type="journal article" date="2020" name="Nature">
        <title>Six reference-quality genomes reveal evolution of bat adaptations.</title>
        <authorList>
            <person name="Jebb D."/>
            <person name="Huang Z."/>
            <person name="Pippel M."/>
            <person name="Hughes G.M."/>
            <person name="Lavrichenko K."/>
            <person name="Devanna P."/>
            <person name="Winkler S."/>
            <person name="Jermiin L.S."/>
            <person name="Skirmuntt E.C."/>
            <person name="Katzourakis A."/>
            <person name="Burkitt-Gray L."/>
            <person name="Ray D.A."/>
            <person name="Sullivan K.A.M."/>
            <person name="Roscito J.G."/>
            <person name="Kirilenko B.M."/>
            <person name="Davalos L.M."/>
            <person name="Corthals A.P."/>
            <person name="Power M.L."/>
            <person name="Jones G."/>
            <person name="Ransome R.D."/>
            <person name="Dechmann D.K.N."/>
            <person name="Locatelli A.G."/>
            <person name="Puechmaille S.J."/>
            <person name="Fedrigo O."/>
            <person name="Jarvis E.D."/>
            <person name="Hiller M."/>
            <person name="Vernes S.C."/>
            <person name="Myers E.W."/>
            <person name="Teeling E.C."/>
        </authorList>
    </citation>
    <scope>NUCLEOTIDE SEQUENCE [LARGE SCALE GENOMIC DNA]</scope>
    <source>
        <strain evidence="1">MRouAeg1</strain>
        <tissue evidence="1">Muscle</tissue>
    </source>
</reference>
<dbReference type="Proteomes" id="UP000593571">
    <property type="component" value="Unassembled WGS sequence"/>
</dbReference>
<protein>
    <submittedName>
        <fullName evidence="1">Uncharacterized protein</fullName>
    </submittedName>
</protein>
<dbReference type="AlphaFoldDB" id="A0A7J8DX95"/>
<name>A0A7J8DX95_ROUAE</name>
<keyword evidence="2" id="KW-1185">Reference proteome</keyword>
<gene>
    <name evidence="1" type="ORF">HJG63_008316</name>
</gene>
<evidence type="ECO:0000313" key="2">
    <source>
        <dbReference type="Proteomes" id="UP000593571"/>
    </source>
</evidence>